<keyword evidence="3" id="KW-1185">Reference proteome</keyword>
<dbReference type="AlphaFoldDB" id="A0A7R7GS81"/>
<evidence type="ECO:0000313" key="2">
    <source>
        <dbReference type="EMBL" id="BCO34951.1"/>
    </source>
</evidence>
<dbReference type="InterPro" id="IPR006016">
    <property type="entry name" value="UspA"/>
</dbReference>
<dbReference type="SUPFAM" id="SSF52402">
    <property type="entry name" value="Adenine nucleotide alpha hydrolases-like"/>
    <property type="match status" value="2"/>
</dbReference>
<protein>
    <recommendedName>
        <fullName evidence="1">UspA domain-containing protein</fullName>
    </recommendedName>
</protein>
<dbReference type="Pfam" id="PF00582">
    <property type="entry name" value="Usp"/>
    <property type="match status" value="1"/>
</dbReference>
<evidence type="ECO:0000259" key="1">
    <source>
        <dbReference type="Pfam" id="PF00582"/>
    </source>
</evidence>
<name>A0A7R7GS81_9MYCO</name>
<dbReference type="Gene3D" id="3.40.50.620">
    <property type="entry name" value="HUPs"/>
    <property type="match status" value="2"/>
</dbReference>
<accession>A0A7R7GS81</accession>
<proteinExistence type="predicted"/>
<sequence>MKSNRGTHPGVMVGVDGSASSTMAVRWATREATMRNVRLTIVHVSSKLAIWPPIVLPAQLHRPMQRTKTRLLPRRSRSPKIVCRTATDPRSTASWPIVLQPSWLAVLVGIEGSQASELATASAFDEASFRGVELVTLHAWSGADSSIPPFLELRLAMEKTLAEALTDFQERYPDVSLCRRVVFDRSCPSRGVKESGRRFPRRPASLMEGAHVRVEEGIACAAVAGRN</sequence>
<organism evidence="2 3">
    <name type="scientific">Mycobacterium heckeshornense</name>
    <dbReference type="NCBI Taxonomy" id="110505"/>
    <lineage>
        <taxon>Bacteria</taxon>
        <taxon>Bacillati</taxon>
        <taxon>Actinomycetota</taxon>
        <taxon>Actinomycetes</taxon>
        <taxon>Mycobacteriales</taxon>
        <taxon>Mycobacteriaceae</taxon>
        <taxon>Mycobacterium</taxon>
    </lineage>
</organism>
<dbReference type="EMBL" id="AP024237">
    <property type="protein sequence ID" value="BCO34951.1"/>
    <property type="molecule type" value="Genomic_DNA"/>
</dbReference>
<feature type="domain" description="UspA" evidence="1">
    <location>
        <begin position="11"/>
        <end position="49"/>
    </location>
</feature>
<dbReference type="InterPro" id="IPR014729">
    <property type="entry name" value="Rossmann-like_a/b/a_fold"/>
</dbReference>
<gene>
    <name evidence="2" type="ORF">MHEC_13840</name>
</gene>
<dbReference type="Proteomes" id="UP000595446">
    <property type="component" value="Chromosome"/>
</dbReference>
<reference evidence="2 3" key="1">
    <citation type="submission" date="2020-12" db="EMBL/GenBank/DDBJ databases">
        <title>Complete genome sequence of Mycobacterium heckeshornense JCM 15655T, closely related to a pathogenic non-tuberculous mycobacterial species Mycobacterium xenopi.</title>
        <authorList>
            <person name="Yoshida M."/>
            <person name="Fukano H."/>
            <person name="Asakura T."/>
            <person name="Suzuki M."/>
            <person name="Hoshino Y."/>
        </authorList>
    </citation>
    <scope>NUCLEOTIDE SEQUENCE [LARGE SCALE GENOMIC DNA]</scope>
    <source>
        <strain evidence="2 3">JCM 15655</strain>
    </source>
</reference>
<evidence type="ECO:0000313" key="3">
    <source>
        <dbReference type="Proteomes" id="UP000595446"/>
    </source>
</evidence>